<name>A0A380GMT6_9STAP</name>
<gene>
    <name evidence="1" type="ORF">NCTC13834_01783</name>
</gene>
<dbReference type="Proteomes" id="UP000254412">
    <property type="component" value="Unassembled WGS sequence"/>
</dbReference>
<evidence type="ECO:0000313" key="1">
    <source>
        <dbReference type="EMBL" id="SUM55419.1"/>
    </source>
</evidence>
<dbReference type="AlphaFoldDB" id="A0A380GMT6"/>
<organism evidence="1 2">
    <name type="scientific">Staphylococcus nepalensis</name>
    <dbReference type="NCBI Taxonomy" id="214473"/>
    <lineage>
        <taxon>Bacteria</taxon>
        <taxon>Bacillati</taxon>
        <taxon>Bacillota</taxon>
        <taxon>Bacilli</taxon>
        <taxon>Bacillales</taxon>
        <taxon>Staphylococcaceae</taxon>
        <taxon>Staphylococcus</taxon>
    </lineage>
</organism>
<reference evidence="1 2" key="1">
    <citation type="submission" date="2018-06" db="EMBL/GenBank/DDBJ databases">
        <authorList>
            <consortium name="Pathogen Informatics"/>
            <person name="Doyle S."/>
        </authorList>
    </citation>
    <scope>NUCLEOTIDE SEQUENCE [LARGE SCALE GENOMIC DNA]</scope>
    <source>
        <strain evidence="1 2">NCTC13834</strain>
    </source>
</reference>
<accession>A0A380GMT6</accession>
<proteinExistence type="predicted"/>
<protein>
    <submittedName>
        <fullName evidence="1">Phage protein</fullName>
    </submittedName>
</protein>
<evidence type="ECO:0000313" key="2">
    <source>
        <dbReference type="Proteomes" id="UP000254412"/>
    </source>
</evidence>
<dbReference type="EMBL" id="UHDS01000001">
    <property type="protein sequence ID" value="SUM55419.1"/>
    <property type="molecule type" value="Genomic_DNA"/>
</dbReference>
<sequence length="43" mass="5097">MSDELKDDLRELMEKYGPEKVDSITDKDSAIKHFRTSRRVNEL</sequence>
<dbReference type="RefSeq" id="WP_255312532.1">
    <property type="nucleotide sequence ID" value="NZ_BMCF01000004.1"/>
</dbReference>